<reference evidence="1 2" key="1">
    <citation type="submission" date="2020-07" db="EMBL/GenBank/DDBJ databases">
        <authorList>
            <person name="Sun Q."/>
        </authorList>
    </citation>
    <scope>NUCLEOTIDE SEQUENCE [LARGE SCALE GENOMIC DNA]</scope>
    <source>
        <strain evidence="1 2">CGMCC 1.13654</strain>
    </source>
</reference>
<proteinExistence type="predicted"/>
<name>A0A838LCP6_9SPHN</name>
<dbReference type="Proteomes" id="UP000570166">
    <property type="component" value="Unassembled WGS sequence"/>
</dbReference>
<comment type="caution">
    <text evidence="1">The sequence shown here is derived from an EMBL/GenBank/DDBJ whole genome shotgun (WGS) entry which is preliminary data.</text>
</comment>
<accession>A0A838LCP6</accession>
<sequence>MNIVESRSKPGFVSAKSEASIMAADVVINPTHDRMGNAGKLGAKRRLLSRALEYRNRVYVSCSNWEVCGDSKRGGIQNVTDTLHTIYTSGTPVSGAQIADGSFGFAYRSWSLSL</sequence>
<dbReference type="RefSeq" id="WP_160363102.1">
    <property type="nucleotide sequence ID" value="NZ_JACEIB010000026.1"/>
</dbReference>
<gene>
    <name evidence="1" type="ORF">HZF05_17690</name>
</gene>
<organism evidence="1 2">
    <name type="scientific">Sphingomonas chungangi</name>
    <dbReference type="NCBI Taxonomy" id="2683589"/>
    <lineage>
        <taxon>Bacteria</taxon>
        <taxon>Pseudomonadati</taxon>
        <taxon>Pseudomonadota</taxon>
        <taxon>Alphaproteobacteria</taxon>
        <taxon>Sphingomonadales</taxon>
        <taxon>Sphingomonadaceae</taxon>
        <taxon>Sphingomonas</taxon>
    </lineage>
</organism>
<dbReference type="EMBL" id="JACEIB010000026">
    <property type="protein sequence ID" value="MBA2935916.1"/>
    <property type="molecule type" value="Genomic_DNA"/>
</dbReference>
<dbReference type="AlphaFoldDB" id="A0A838LCP6"/>
<keyword evidence="2" id="KW-1185">Reference proteome</keyword>
<protein>
    <submittedName>
        <fullName evidence="1">Uncharacterized protein</fullName>
    </submittedName>
</protein>
<evidence type="ECO:0000313" key="1">
    <source>
        <dbReference type="EMBL" id="MBA2935916.1"/>
    </source>
</evidence>
<evidence type="ECO:0000313" key="2">
    <source>
        <dbReference type="Proteomes" id="UP000570166"/>
    </source>
</evidence>